<evidence type="ECO:0000313" key="5">
    <source>
        <dbReference type="EMBL" id="SDE75913.1"/>
    </source>
</evidence>
<evidence type="ECO:0000259" key="4">
    <source>
        <dbReference type="PROSITE" id="PS51387"/>
    </source>
</evidence>
<dbReference type="STRING" id="282683.SAMN04488105_107108"/>
<feature type="domain" description="FAD-binding PCMH-type" evidence="4">
    <location>
        <begin position="1"/>
        <end position="179"/>
    </location>
</feature>
<keyword evidence="1" id="KW-0285">Flavoprotein</keyword>
<dbReference type="InterPro" id="IPR016167">
    <property type="entry name" value="FAD-bd_PCMH_sub1"/>
</dbReference>
<dbReference type="InterPro" id="IPR005107">
    <property type="entry name" value="CO_DH_flav_C"/>
</dbReference>
<evidence type="ECO:0000256" key="1">
    <source>
        <dbReference type="ARBA" id="ARBA00022630"/>
    </source>
</evidence>
<proteinExistence type="predicted"/>
<dbReference type="InterPro" id="IPR016169">
    <property type="entry name" value="FAD-bd_PCMH_sub2"/>
</dbReference>
<dbReference type="InterPro" id="IPR016166">
    <property type="entry name" value="FAD-bd_PCMH"/>
</dbReference>
<evidence type="ECO:0000256" key="3">
    <source>
        <dbReference type="ARBA" id="ARBA00023002"/>
    </source>
</evidence>
<dbReference type="Gene3D" id="3.30.390.50">
    <property type="entry name" value="CO dehydrogenase flavoprotein, C-terminal domain"/>
    <property type="match status" value="1"/>
</dbReference>
<reference evidence="6" key="1">
    <citation type="submission" date="2016-10" db="EMBL/GenBank/DDBJ databases">
        <authorList>
            <person name="Varghese N."/>
            <person name="Submissions S."/>
        </authorList>
    </citation>
    <scope>NUCLEOTIDE SEQUENCE [LARGE SCALE GENOMIC DNA]</scope>
    <source>
        <strain evidence="6">DSM 10146</strain>
    </source>
</reference>
<dbReference type="OrthoDB" id="9793944at2"/>
<dbReference type="SUPFAM" id="SSF56176">
    <property type="entry name" value="FAD-binding/transporter-associated domain-like"/>
    <property type="match status" value="1"/>
</dbReference>
<dbReference type="InterPro" id="IPR036683">
    <property type="entry name" value="CO_DH_flav_C_dom_sf"/>
</dbReference>
<keyword evidence="3" id="KW-0560">Oxidoreductase</keyword>
<accession>A0A1G7FJ51</accession>
<dbReference type="Pfam" id="PF00941">
    <property type="entry name" value="FAD_binding_5"/>
    <property type="match status" value="1"/>
</dbReference>
<dbReference type="InterPro" id="IPR051312">
    <property type="entry name" value="Diverse_Substr_Oxidored"/>
</dbReference>
<dbReference type="InterPro" id="IPR002346">
    <property type="entry name" value="Mopterin_DH_FAD-bd"/>
</dbReference>
<keyword evidence="6" id="KW-1185">Reference proteome</keyword>
<dbReference type="SMART" id="SM01092">
    <property type="entry name" value="CO_deh_flav_C"/>
    <property type="match status" value="1"/>
</dbReference>
<dbReference type="RefSeq" id="WP_089959361.1">
    <property type="nucleotide sequence ID" value="NZ_FNAV01000007.1"/>
</dbReference>
<dbReference type="Proteomes" id="UP000198994">
    <property type="component" value="Unassembled WGS sequence"/>
</dbReference>
<dbReference type="AlphaFoldDB" id="A0A1G7FJ51"/>
<dbReference type="GO" id="GO:0016491">
    <property type="term" value="F:oxidoreductase activity"/>
    <property type="evidence" value="ECO:0007669"/>
    <property type="project" value="UniProtKB-KW"/>
</dbReference>
<name>A0A1G7FJ51_9RHOB</name>
<dbReference type="InterPro" id="IPR036318">
    <property type="entry name" value="FAD-bd_PCMH-like_sf"/>
</dbReference>
<dbReference type="Gene3D" id="3.30.465.10">
    <property type="match status" value="1"/>
</dbReference>
<dbReference type="SUPFAM" id="SSF55447">
    <property type="entry name" value="CO dehydrogenase flavoprotein C-terminal domain-like"/>
    <property type="match status" value="1"/>
</dbReference>
<keyword evidence="2" id="KW-0274">FAD</keyword>
<gene>
    <name evidence="5" type="ORF">SAMN04488105_107108</name>
</gene>
<sequence length="295" mass="31115">MKPAPFTYYRPTSLGDAAQRLRDGADEGALVIAGGQSLVPMMALRVAYATELIDLNALDGLGTPRVEGDSFVIPTLTRHATFHDTEAAPAPLGALLHGVAEHIAHYPIRQRGTFGGSLSHADPSSEWCLVTATLDGTIHLLSADGPRTVEAADWSDGPMSTTREPDEILTEVHLPLLPGNTLWGFYEFNRRAGDFALGMALCVLEMDGDSVVAARIGLGGIEDHPRRIPEAEDALVGQPLDAASIGAAASAAMQAVDPMEDTTTSAGYRRDLTGTVITRALEAARNRAPAPAETA</sequence>
<dbReference type="PROSITE" id="PS51387">
    <property type="entry name" value="FAD_PCMH"/>
    <property type="match status" value="1"/>
</dbReference>
<dbReference type="GO" id="GO:0071949">
    <property type="term" value="F:FAD binding"/>
    <property type="evidence" value="ECO:0007669"/>
    <property type="project" value="InterPro"/>
</dbReference>
<evidence type="ECO:0000313" key="6">
    <source>
        <dbReference type="Proteomes" id="UP000198994"/>
    </source>
</evidence>
<organism evidence="5 6">
    <name type="scientific">Salipiger thiooxidans</name>
    <dbReference type="NCBI Taxonomy" id="282683"/>
    <lineage>
        <taxon>Bacteria</taxon>
        <taxon>Pseudomonadati</taxon>
        <taxon>Pseudomonadota</taxon>
        <taxon>Alphaproteobacteria</taxon>
        <taxon>Rhodobacterales</taxon>
        <taxon>Roseobacteraceae</taxon>
        <taxon>Salipiger</taxon>
    </lineage>
</organism>
<dbReference type="PANTHER" id="PTHR42659:SF2">
    <property type="entry name" value="XANTHINE DEHYDROGENASE SUBUNIT C-RELATED"/>
    <property type="match status" value="1"/>
</dbReference>
<protein>
    <submittedName>
        <fullName evidence="5">Carbon-monoxide dehydrogenase medium subunit</fullName>
    </submittedName>
</protein>
<dbReference type="PANTHER" id="PTHR42659">
    <property type="entry name" value="XANTHINE DEHYDROGENASE SUBUNIT C-RELATED"/>
    <property type="match status" value="1"/>
</dbReference>
<dbReference type="EMBL" id="FNAV01000007">
    <property type="protein sequence ID" value="SDE75913.1"/>
    <property type="molecule type" value="Genomic_DNA"/>
</dbReference>
<evidence type="ECO:0000256" key="2">
    <source>
        <dbReference type="ARBA" id="ARBA00022827"/>
    </source>
</evidence>
<dbReference type="Gene3D" id="3.30.43.10">
    <property type="entry name" value="Uridine Diphospho-n-acetylenolpyruvylglucosamine Reductase, domain 2"/>
    <property type="match status" value="1"/>
</dbReference>
<dbReference type="Pfam" id="PF03450">
    <property type="entry name" value="CO_deh_flav_C"/>
    <property type="match status" value="1"/>
</dbReference>